<dbReference type="Gene3D" id="3.10.180.10">
    <property type="entry name" value="2,3-Dihydroxybiphenyl 1,2-Dioxygenase, domain 1"/>
    <property type="match status" value="1"/>
</dbReference>
<dbReference type="InterPro" id="IPR029068">
    <property type="entry name" value="Glyas_Bleomycin-R_OHBP_Dase"/>
</dbReference>
<dbReference type="Proteomes" id="UP000572722">
    <property type="component" value="Unassembled WGS sequence"/>
</dbReference>
<dbReference type="PROSITE" id="PS51819">
    <property type="entry name" value="VOC"/>
    <property type="match status" value="1"/>
</dbReference>
<sequence>MKMNTMRIPCKSVEESEQFYTHKLGLHKVFGSANDGFVGYQLDNVQLLLEVEEIGEFECGRFLGFSLEVDDIHSFFETLIQRDVRFTGPPEPQFWGGLMTHIIDCNKNTFSIVQTNPHQ</sequence>
<dbReference type="InterPro" id="IPR004360">
    <property type="entry name" value="Glyas_Fos-R_dOase_dom"/>
</dbReference>
<evidence type="ECO:0000313" key="2">
    <source>
        <dbReference type="EMBL" id="NOI79722.1"/>
    </source>
</evidence>
<dbReference type="EMBL" id="VTXO01000001">
    <property type="protein sequence ID" value="NOI79722.1"/>
    <property type="molecule type" value="Genomic_DNA"/>
</dbReference>
<accession>A0AAE5GN27</accession>
<dbReference type="SUPFAM" id="SSF54593">
    <property type="entry name" value="Glyoxalase/Bleomycin resistance protein/Dihydroxybiphenyl dioxygenase"/>
    <property type="match status" value="1"/>
</dbReference>
<protein>
    <submittedName>
        <fullName evidence="2">VOC family protein</fullName>
    </submittedName>
</protein>
<dbReference type="InterPro" id="IPR037523">
    <property type="entry name" value="VOC_core"/>
</dbReference>
<comment type="caution">
    <text evidence="2">The sequence shown here is derived from an EMBL/GenBank/DDBJ whole genome shotgun (WGS) entry which is preliminary data.</text>
</comment>
<proteinExistence type="predicted"/>
<name>A0AAE5GN27_9VIBR</name>
<reference evidence="2 3" key="1">
    <citation type="submission" date="2019-08" db="EMBL/GenBank/DDBJ databases">
        <title>Draft genome sequencing and comparative genomics of hatchery-associated Vibrios.</title>
        <authorList>
            <person name="Kehlet-Delgado H."/>
            <person name="Mueller R.S."/>
        </authorList>
    </citation>
    <scope>NUCLEOTIDE SEQUENCE [LARGE SCALE GENOMIC DNA]</scope>
    <source>
        <strain evidence="2 3">01-65-5-1</strain>
    </source>
</reference>
<feature type="domain" description="VOC" evidence="1">
    <location>
        <begin position="2"/>
        <end position="115"/>
    </location>
</feature>
<evidence type="ECO:0000259" key="1">
    <source>
        <dbReference type="PROSITE" id="PS51819"/>
    </source>
</evidence>
<gene>
    <name evidence="2" type="ORF">F0237_03520</name>
</gene>
<dbReference type="Pfam" id="PF00903">
    <property type="entry name" value="Glyoxalase"/>
    <property type="match status" value="1"/>
</dbReference>
<dbReference type="AlphaFoldDB" id="A0AAE5GN27"/>
<evidence type="ECO:0000313" key="3">
    <source>
        <dbReference type="Proteomes" id="UP000572722"/>
    </source>
</evidence>
<dbReference type="RefSeq" id="WP_171320442.1">
    <property type="nucleotide sequence ID" value="NZ_VTXO01000001.1"/>
</dbReference>
<organism evidence="2 3">
    <name type="scientific">Vibrio tubiashii</name>
    <dbReference type="NCBI Taxonomy" id="29498"/>
    <lineage>
        <taxon>Bacteria</taxon>
        <taxon>Pseudomonadati</taxon>
        <taxon>Pseudomonadota</taxon>
        <taxon>Gammaproteobacteria</taxon>
        <taxon>Vibrionales</taxon>
        <taxon>Vibrionaceae</taxon>
        <taxon>Vibrio</taxon>
        <taxon>Vibrio oreintalis group</taxon>
    </lineage>
</organism>